<evidence type="ECO:0000313" key="3">
    <source>
        <dbReference type="Proteomes" id="UP000474159"/>
    </source>
</evidence>
<dbReference type="OrthoDB" id="7998215at2"/>
<evidence type="ECO:0000256" key="1">
    <source>
        <dbReference type="SAM" id="MobiDB-lite"/>
    </source>
</evidence>
<evidence type="ECO:0000313" key="2">
    <source>
        <dbReference type="EMBL" id="KAB1080891.1"/>
    </source>
</evidence>
<dbReference type="EMBL" id="VZZK01000003">
    <property type="protein sequence ID" value="KAB1080891.1"/>
    <property type="molecule type" value="Genomic_DNA"/>
</dbReference>
<dbReference type="RefSeq" id="WP_150997521.1">
    <property type="nucleotide sequence ID" value="NZ_BPQY01000638.1"/>
</dbReference>
<feature type="compositionally biased region" description="Polar residues" evidence="1">
    <location>
        <begin position="19"/>
        <end position="32"/>
    </location>
</feature>
<feature type="region of interest" description="Disordered" evidence="1">
    <location>
        <begin position="110"/>
        <end position="144"/>
    </location>
</feature>
<reference evidence="2 3" key="1">
    <citation type="submission" date="2019-09" db="EMBL/GenBank/DDBJ databases">
        <title>YIM 48816 draft genome.</title>
        <authorList>
            <person name="Jiang L."/>
        </authorList>
    </citation>
    <scope>NUCLEOTIDE SEQUENCE [LARGE SCALE GENOMIC DNA]</scope>
    <source>
        <strain evidence="2 3">YIM 48816</strain>
    </source>
</reference>
<proteinExistence type="predicted"/>
<feature type="region of interest" description="Disordered" evidence="1">
    <location>
        <begin position="1"/>
        <end position="32"/>
    </location>
</feature>
<sequence>MKRRSARPFTVEVTHTRTSRASLTDATARSREGQNLWQGLPLIADDKPAEVQRMQPAPIARSEPVQPEAPARRVLPSLVPTFSMPIEPEAPEVPEVPAEERLPRVRRLKQLTKREQKPKTKVIAAQPSRAASATQPRVKPASVFTPAETSAVVARPASVLAGTGRRAEQALTLRRGERWKRRLPRALW</sequence>
<dbReference type="Proteomes" id="UP000474159">
    <property type="component" value="Unassembled WGS sequence"/>
</dbReference>
<name>A0A6L3T684_9HYPH</name>
<gene>
    <name evidence="2" type="ORF">F6X53_04165</name>
</gene>
<organism evidence="2 3">
    <name type="scientific">Methylobacterium soli</name>
    <dbReference type="NCBI Taxonomy" id="553447"/>
    <lineage>
        <taxon>Bacteria</taxon>
        <taxon>Pseudomonadati</taxon>
        <taxon>Pseudomonadota</taxon>
        <taxon>Alphaproteobacteria</taxon>
        <taxon>Hyphomicrobiales</taxon>
        <taxon>Methylobacteriaceae</taxon>
        <taxon>Methylobacterium</taxon>
    </lineage>
</organism>
<keyword evidence="3" id="KW-1185">Reference proteome</keyword>
<protein>
    <submittedName>
        <fullName evidence="2">Uncharacterized protein</fullName>
    </submittedName>
</protein>
<accession>A0A6L3T684</accession>
<dbReference type="AlphaFoldDB" id="A0A6L3T684"/>
<comment type="caution">
    <text evidence="2">The sequence shown here is derived from an EMBL/GenBank/DDBJ whole genome shotgun (WGS) entry which is preliminary data.</text>
</comment>